<dbReference type="RefSeq" id="WP_311884153.1">
    <property type="nucleotide sequence ID" value="NZ_CP119391.1"/>
</dbReference>
<feature type="signal peptide" evidence="2">
    <location>
        <begin position="1"/>
        <end position="38"/>
    </location>
</feature>
<feature type="compositionally biased region" description="Polar residues" evidence="1">
    <location>
        <begin position="114"/>
        <end position="127"/>
    </location>
</feature>
<sequence>MLRLKRKQNGKQKHRKARGAMALMVVATAGLMAGSVQAEVSDFANFSGERQLSDAELAQLRGRFVDKGQVMFFGVQMSSEWHTSAGERLRAGGTLRGDLSGASPTVSFEPHLTVGNSTSLPGTSSGNGAVVRDAGTANARGVVQSIQAGGSFNAAANDLQIDILEAAGRDVPADGTGANNMQRRLPSGTRMAVRSGARGVGINLQVPGMGSVSQAIVPSRGLRQSIQLTSDAQQVRNLTRLQLYMGDRGANAGMPGLRSAVESARGLRR</sequence>
<evidence type="ECO:0000313" key="3">
    <source>
        <dbReference type="EMBL" id="WNK20474.1"/>
    </source>
</evidence>
<dbReference type="Proteomes" id="UP001301869">
    <property type="component" value="Chromosome"/>
</dbReference>
<protein>
    <submittedName>
        <fullName evidence="3">Uncharacterized protein</fullName>
    </submittedName>
</protein>
<feature type="region of interest" description="Disordered" evidence="1">
    <location>
        <begin position="104"/>
        <end position="131"/>
    </location>
</feature>
<organism evidence="3 4">
    <name type="scientific">Halomonas piscis</name>
    <dbReference type="NCBI Taxonomy" id="3031727"/>
    <lineage>
        <taxon>Bacteria</taxon>
        <taxon>Pseudomonadati</taxon>
        <taxon>Pseudomonadota</taxon>
        <taxon>Gammaproteobacteria</taxon>
        <taxon>Oceanospirillales</taxon>
        <taxon>Halomonadaceae</taxon>
        <taxon>Halomonas</taxon>
    </lineage>
</organism>
<accession>A0ABY9Z016</accession>
<name>A0ABY9Z016_9GAMM</name>
<gene>
    <name evidence="3" type="ORF">P1P91_01950</name>
</gene>
<dbReference type="EMBL" id="CP119391">
    <property type="protein sequence ID" value="WNK20474.1"/>
    <property type="molecule type" value="Genomic_DNA"/>
</dbReference>
<evidence type="ECO:0000256" key="2">
    <source>
        <dbReference type="SAM" id="SignalP"/>
    </source>
</evidence>
<evidence type="ECO:0000256" key="1">
    <source>
        <dbReference type="SAM" id="MobiDB-lite"/>
    </source>
</evidence>
<reference evidence="3 4" key="1">
    <citation type="submission" date="2023-03" db="EMBL/GenBank/DDBJ databases">
        <title>Halomonas sp. nov., isolated from Korean tranditional fermented seafood 'Jeotgal'.</title>
        <authorList>
            <person name="Kim B."/>
            <person name="Shin N.-R."/>
        </authorList>
    </citation>
    <scope>NUCLEOTIDE SEQUENCE [LARGE SCALE GENOMIC DNA]</scope>
    <source>
        <strain evidence="3 4">SG2L-4</strain>
    </source>
</reference>
<keyword evidence="2" id="KW-0732">Signal</keyword>
<evidence type="ECO:0000313" key="4">
    <source>
        <dbReference type="Proteomes" id="UP001301869"/>
    </source>
</evidence>
<keyword evidence="4" id="KW-1185">Reference proteome</keyword>
<proteinExistence type="predicted"/>
<feature type="chain" id="PRO_5047549743" evidence="2">
    <location>
        <begin position="39"/>
        <end position="269"/>
    </location>
</feature>